<dbReference type="InterPro" id="IPR011055">
    <property type="entry name" value="Dup_hybrid_motif"/>
</dbReference>
<sequence length="323" mass="36086">MRAFVKISIGVLFMIGLAACSNKEGDSDKVEEKEETMTEAIPAGDFPKQFLSGNYERIYNQFSESFKNEVSLEEFIGIGEQFNDGVESYALVSEMSLPEVVEYQWVSEKDKKGIRAYFSEDLTIEGLQVLNITANLESDEVYTKNTYHMPINEPWFTFWGGTNELVNYHYAHEPQRYAYDLLMKEGDSTFEGDSTTNESYFAFGKDVVAPLEGVVVSVENGISENTPGVDTNTDQPAGNNVIIKHENNEFSVLAHFKKDSVVVKEGQEVKAGELLGLAGNSGNSSEPHIHFHVVDSAEWENATSLRIKLNVEEPIRGEVVEGF</sequence>
<dbReference type="Proteomes" id="UP001199631">
    <property type="component" value="Unassembled WGS sequence"/>
</dbReference>
<feature type="domain" description="M23ase beta-sheet core" evidence="1">
    <location>
        <begin position="204"/>
        <end position="295"/>
    </location>
</feature>
<evidence type="ECO:0000313" key="3">
    <source>
        <dbReference type="Proteomes" id="UP001199631"/>
    </source>
</evidence>
<comment type="caution">
    <text evidence="2">The sequence shown here is derived from an EMBL/GenBank/DDBJ whole genome shotgun (WGS) entry which is preliminary data.</text>
</comment>
<dbReference type="EMBL" id="JAIFZM010000003">
    <property type="protein sequence ID" value="MCG3418340.1"/>
    <property type="molecule type" value="Genomic_DNA"/>
</dbReference>
<evidence type="ECO:0000313" key="2">
    <source>
        <dbReference type="EMBL" id="MCG3418340.1"/>
    </source>
</evidence>
<dbReference type="SUPFAM" id="SSF51261">
    <property type="entry name" value="Duplicated hybrid motif"/>
    <property type="match status" value="1"/>
</dbReference>
<dbReference type="Pfam" id="PF01551">
    <property type="entry name" value="Peptidase_M23"/>
    <property type="match status" value="1"/>
</dbReference>
<name>A0AAW5B2N5_9BACI</name>
<dbReference type="GO" id="GO:0004222">
    <property type="term" value="F:metalloendopeptidase activity"/>
    <property type="evidence" value="ECO:0007669"/>
    <property type="project" value="TreeGrafter"/>
</dbReference>
<dbReference type="InterPro" id="IPR016047">
    <property type="entry name" value="M23ase_b-sheet_dom"/>
</dbReference>
<keyword evidence="3" id="KW-1185">Reference proteome</keyword>
<dbReference type="CDD" id="cd12797">
    <property type="entry name" value="M23_peptidase"/>
    <property type="match status" value="1"/>
</dbReference>
<dbReference type="Gene3D" id="2.70.70.10">
    <property type="entry name" value="Glucose Permease (Domain IIA)"/>
    <property type="match status" value="1"/>
</dbReference>
<dbReference type="PROSITE" id="PS51257">
    <property type="entry name" value="PROKAR_LIPOPROTEIN"/>
    <property type="match status" value="1"/>
</dbReference>
<dbReference type="PANTHER" id="PTHR21666">
    <property type="entry name" value="PEPTIDASE-RELATED"/>
    <property type="match status" value="1"/>
</dbReference>
<reference evidence="2 3" key="1">
    <citation type="journal article" date="2022" name="Evol. Bioinform. Online">
        <title>Draft Genome Sequence of Oceanobacillus jordanicus Strain GSFE11, a Halotolerant Plant Growth-Promoting Bacterial Endophyte Isolated From the Jordan Valley.</title>
        <authorList>
            <person name="Alhindi T."/>
            <person name="Albdaiwi R."/>
        </authorList>
    </citation>
    <scope>NUCLEOTIDE SEQUENCE [LARGE SCALE GENOMIC DNA]</scope>
    <source>
        <strain evidence="2 3">GSFE11</strain>
    </source>
</reference>
<gene>
    <name evidence="2" type="ORF">K3T81_04165</name>
</gene>
<dbReference type="AlphaFoldDB" id="A0AAW5B2N5"/>
<dbReference type="PANTHER" id="PTHR21666:SF270">
    <property type="entry name" value="MUREIN HYDROLASE ACTIVATOR ENVC"/>
    <property type="match status" value="1"/>
</dbReference>
<protein>
    <submittedName>
        <fullName evidence="2">Peptidoglycan DD-metalloendopeptidase family protein</fullName>
    </submittedName>
</protein>
<proteinExistence type="predicted"/>
<evidence type="ECO:0000259" key="1">
    <source>
        <dbReference type="Pfam" id="PF01551"/>
    </source>
</evidence>
<accession>A0AAW5B2N5</accession>
<dbReference type="InterPro" id="IPR050570">
    <property type="entry name" value="Cell_wall_metabolism_enzyme"/>
</dbReference>
<organism evidence="2 3">
    <name type="scientific">Oceanobacillus jordanicus</name>
    <dbReference type="NCBI Taxonomy" id="2867266"/>
    <lineage>
        <taxon>Bacteria</taxon>
        <taxon>Bacillati</taxon>
        <taxon>Bacillota</taxon>
        <taxon>Bacilli</taxon>
        <taxon>Bacillales</taxon>
        <taxon>Bacillaceae</taxon>
        <taxon>Oceanobacillus</taxon>
    </lineage>
</organism>